<keyword evidence="2" id="KW-1185">Reference proteome</keyword>
<accession>A0A0D2GDU6</accession>
<evidence type="ECO:0000313" key="1">
    <source>
        <dbReference type="EMBL" id="KIX13147.1"/>
    </source>
</evidence>
<sequence length="35" mass="4187">MGFMPRLDKSFSFATLRKLFFKQKGKRQTCWNGCK</sequence>
<protein>
    <submittedName>
        <fullName evidence="1">Uncharacterized protein</fullName>
    </submittedName>
</protein>
<reference evidence="1 2" key="1">
    <citation type="submission" date="2013-11" db="EMBL/GenBank/DDBJ databases">
        <title>Metagenomic analysis of a methanogenic consortium involved in long chain n-alkane degradation.</title>
        <authorList>
            <person name="Davidova I.A."/>
            <person name="Callaghan A.V."/>
            <person name="Wawrik B."/>
            <person name="Pruitt S."/>
            <person name="Marks C."/>
            <person name="Duncan K.E."/>
            <person name="Suflita J.M."/>
        </authorList>
    </citation>
    <scope>NUCLEOTIDE SEQUENCE [LARGE SCALE GENOMIC DNA]</scope>
    <source>
        <strain evidence="1 2">SPR</strain>
    </source>
</reference>
<comment type="caution">
    <text evidence="1">The sequence shown here is derived from an EMBL/GenBank/DDBJ whole genome shotgun (WGS) entry which is preliminary data.</text>
</comment>
<gene>
    <name evidence="1" type="ORF">X474_15385</name>
</gene>
<evidence type="ECO:0000313" key="2">
    <source>
        <dbReference type="Proteomes" id="UP000032233"/>
    </source>
</evidence>
<proteinExistence type="predicted"/>
<name>A0A0D2GDU6_9BACT</name>
<dbReference type="Proteomes" id="UP000032233">
    <property type="component" value="Unassembled WGS sequence"/>
</dbReference>
<dbReference type="AlphaFoldDB" id="A0A0D2GDU6"/>
<dbReference type="EMBL" id="AZAC01000018">
    <property type="protein sequence ID" value="KIX13147.1"/>
    <property type="molecule type" value="Genomic_DNA"/>
</dbReference>
<dbReference type="InParanoid" id="A0A0D2GDU6"/>
<organism evidence="1 2">
    <name type="scientific">Dethiosulfatarculus sandiegensis</name>
    <dbReference type="NCBI Taxonomy" id="1429043"/>
    <lineage>
        <taxon>Bacteria</taxon>
        <taxon>Pseudomonadati</taxon>
        <taxon>Thermodesulfobacteriota</taxon>
        <taxon>Desulfarculia</taxon>
        <taxon>Desulfarculales</taxon>
        <taxon>Desulfarculaceae</taxon>
        <taxon>Dethiosulfatarculus</taxon>
    </lineage>
</organism>
<dbReference type="STRING" id="1429043.X474_15385"/>